<name>A0AAP0P141_9MAGN</name>
<evidence type="ECO:0000256" key="1">
    <source>
        <dbReference type="ARBA" id="ARBA00010617"/>
    </source>
</evidence>
<evidence type="ECO:0000256" key="3">
    <source>
        <dbReference type="ARBA" id="ARBA00023004"/>
    </source>
</evidence>
<evidence type="ECO:0000313" key="6">
    <source>
        <dbReference type="Proteomes" id="UP001417504"/>
    </source>
</evidence>
<comment type="similarity">
    <text evidence="1">Belongs to the cytochrome P450 family.</text>
</comment>
<proteinExistence type="inferred from homology"/>
<dbReference type="PANTHER" id="PTHR47955:SF15">
    <property type="entry name" value="CYTOCHROME P450 71A2-LIKE"/>
    <property type="match status" value="1"/>
</dbReference>
<feature type="region of interest" description="Disordered" evidence="4">
    <location>
        <begin position="235"/>
        <end position="259"/>
    </location>
</feature>
<dbReference type="GO" id="GO:0020037">
    <property type="term" value="F:heme binding"/>
    <property type="evidence" value="ECO:0007669"/>
    <property type="project" value="InterPro"/>
</dbReference>
<evidence type="ECO:0000256" key="4">
    <source>
        <dbReference type="SAM" id="MobiDB-lite"/>
    </source>
</evidence>
<sequence length="290" mass="32953">MAIEIKKNHDIIFANRPFTRGATALLYNCSDITEKYNCSDIPFAPYGECWRNMRKICVMKLFNTKKVLSFKFVREEEVGIMVDKISHSSLSGTPINLSETLLTLAKDIGGVVAKDGISICSLGKKYGEKGDKRLEELLRELVVLMGAISFSRLFPGFWMDGCCDWLGCKDEEDCTKLGYLIQHIAARHEKLKDVFVDLLLQGIEGQKLAIDLSRDGIKPIILPWCRPRSVVAGDCPTGRDDAQRRAKHRPRGRERHRDGELTNYMHSTIVCKSVITLIKHNKKIRLRLKE</sequence>
<dbReference type="GO" id="GO:0016705">
    <property type="term" value="F:oxidoreductase activity, acting on paired donors, with incorporation or reduction of molecular oxygen"/>
    <property type="evidence" value="ECO:0007669"/>
    <property type="project" value="InterPro"/>
</dbReference>
<dbReference type="GO" id="GO:0005506">
    <property type="term" value="F:iron ion binding"/>
    <property type="evidence" value="ECO:0007669"/>
    <property type="project" value="InterPro"/>
</dbReference>
<dbReference type="AlphaFoldDB" id="A0AAP0P141"/>
<protein>
    <recommendedName>
        <fullName evidence="7">Cytochrome P450</fullName>
    </recommendedName>
</protein>
<dbReference type="InterPro" id="IPR036396">
    <property type="entry name" value="Cyt_P450_sf"/>
</dbReference>
<dbReference type="PANTHER" id="PTHR47955">
    <property type="entry name" value="CYTOCHROME P450 FAMILY 71 PROTEIN"/>
    <property type="match status" value="1"/>
</dbReference>
<accession>A0AAP0P141</accession>
<evidence type="ECO:0008006" key="7">
    <source>
        <dbReference type="Google" id="ProtNLM"/>
    </source>
</evidence>
<organism evidence="5 6">
    <name type="scientific">Stephania japonica</name>
    <dbReference type="NCBI Taxonomy" id="461633"/>
    <lineage>
        <taxon>Eukaryota</taxon>
        <taxon>Viridiplantae</taxon>
        <taxon>Streptophyta</taxon>
        <taxon>Embryophyta</taxon>
        <taxon>Tracheophyta</taxon>
        <taxon>Spermatophyta</taxon>
        <taxon>Magnoliopsida</taxon>
        <taxon>Ranunculales</taxon>
        <taxon>Menispermaceae</taxon>
        <taxon>Menispermoideae</taxon>
        <taxon>Cissampelideae</taxon>
        <taxon>Stephania</taxon>
    </lineage>
</organism>
<keyword evidence="6" id="KW-1185">Reference proteome</keyword>
<evidence type="ECO:0000256" key="2">
    <source>
        <dbReference type="ARBA" id="ARBA00022723"/>
    </source>
</evidence>
<keyword evidence="2" id="KW-0479">Metal-binding</keyword>
<comment type="caution">
    <text evidence="5">The sequence shown here is derived from an EMBL/GenBank/DDBJ whole genome shotgun (WGS) entry which is preliminary data.</text>
</comment>
<dbReference type="SUPFAM" id="SSF48264">
    <property type="entry name" value="Cytochrome P450"/>
    <property type="match status" value="1"/>
</dbReference>
<evidence type="ECO:0000313" key="5">
    <source>
        <dbReference type="EMBL" id="KAK9123626.1"/>
    </source>
</evidence>
<reference evidence="5 6" key="1">
    <citation type="submission" date="2024-01" db="EMBL/GenBank/DDBJ databases">
        <title>Genome assemblies of Stephania.</title>
        <authorList>
            <person name="Yang L."/>
        </authorList>
    </citation>
    <scope>NUCLEOTIDE SEQUENCE [LARGE SCALE GENOMIC DNA]</scope>
    <source>
        <strain evidence="5">QJT</strain>
        <tissue evidence="5">Leaf</tissue>
    </source>
</reference>
<dbReference type="Proteomes" id="UP001417504">
    <property type="component" value="Unassembled WGS sequence"/>
</dbReference>
<feature type="compositionally biased region" description="Basic residues" evidence="4">
    <location>
        <begin position="245"/>
        <end position="254"/>
    </location>
</feature>
<dbReference type="EMBL" id="JBBNAE010000005">
    <property type="protein sequence ID" value="KAK9123626.1"/>
    <property type="molecule type" value="Genomic_DNA"/>
</dbReference>
<gene>
    <name evidence="5" type="ORF">Sjap_013228</name>
</gene>
<keyword evidence="3" id="KW-0408">Iron</keyword>
<dbReference type="GO" id="GO:0004497">
    <property type="term" value="F:monooxygenase activity"/>
    <property type="evidence" value="ECO:0007669"/>
    <property type="project" value="InterPro"/>
</dbReference>
<dbReference type="Gene3D" id="1.10.630.10">
    <property type="entry name" value="Cytochrome P450"/>
    <property type="match status" value="1"/>
</dbReference>